<gene>
    <name evidence="2" type="ORF">ENS64_11340</name>
</gene>
<feature type="domain" description="Neutral/alkaline non-lysosomal ceramidase N-terminal" evidence="1">
    <location>
        <begin position="50"/>
        <end position="273"/>
    </location>
</feature>
<dbReference type="Pfam" id="PF04734">
    <property type="entry name" value="Ceramidase_alk"/>
    <property type="match status" value="1"/>
</dbReference>
<proteinExistence type="predicted"/>
<protein>
    <recommendedName>
        <fullName evidence="1">Neutral/alkaline non-lysosomal ceramidase N-terminal domain-containing protein</fullName>
    </recommendedName>
</protein>
<name>A0A7C4LNY3_9PLAN</name>
<dbReference type="InterPro" id="IPR031329">
    <property type="entry name" value="NEUT/ALK_ceramidase_N"/>
</dbReference>
<evidence type="ECO:0000259" key="1">
    <source>
        <dbReference type="Pfam" id="PF04734"/>
    </source>
</evidence>
<accession>A0A7C4LNY3</accession>
<evidence type="ECO:0000313" key="2">
    <source>
        <dbReference type="EMBL" id="HGT39837.1"/>
    </source>
</evidence>
<organism evidence="2">
    <name type="scientific">Schlesneria paludicola</name>
    <dbReference type="NCBI Taxonomy" id="360056"/>
    <lineage>
        <taxon>Bacteria</taxon>
        <taxon>Pseudomonadati</taxon>
        <taxon>Planctomycetota</taxon>
        <taxon>Planctomycetia</taxon>
        <taxon>Planctomycetales</taxon>
        <taxon>Planctomycetaceae</taxon>
        <taxon>Schlesneria</taxon>
    </lineage>
</organism>
<sequence>MDYSRAPRSRGLSRLERLWGSRSVAGLLGVILLAGGLPDATAAEPTWRAGTAKAVITPQQPLWMAGYGGRTRPAEGKYHDLYIRVLVLEDARGHRGAILSSDTLGIPQPIYETVVARLHAAHGLDRSQIMLNASHTHCGPVLTHALYDVYPLDDSQRKMIEDYSTHFIDTIVGAFDQALRSLEPVRVSRGLGVATFAVNRRTNREADVPALREQDRLMGPVDHSVPVLAVHRADGSLGAVLFAYACHNTVMDFYQWFGDYAGCAQFALEARHPGAAALFVMGCGGDQNPLPRRKVELAEQYGAQLADAVDAVLRHSLQPLAPRLDTAIELTPLALGPLPPPERLHELGQQANYAGRWAARMLKWQASGAAIPREYPYPVQAWRLGGKQLWITLGGEVVVDYSLRFKGEWGWETWVTAYANDVMAYIPSYRVLLEGGYEGQSSMQVYGQPAERWAADVEERVAAAVARVVARVPEAP</sequence>
<dbReference type="EMBL" id="DSVQ01000015">
    <property type="protein sequence ID" value="HGT39837.1"/>
    <property type="molecule type" value="Genomic_DNA"/>
</dbReference>
<dbReference type="AlphaFoldDB" id="A0A7C4LNY3"/>
<reference evidence="2" key="1">
    <citation type="journal article" date="2020" name="mSystems">
        <title>Genome- and Community-Level Interaction Insights into Carbon Utilization and Element Cycling Functions of Hydrothermarchaeota in Hydrothermal Sediment.</title>
        <authorList>
            <person name="Zhou Z."/>
            <person name="Liu Y."/>
            <person name="Xu W."/>
            <person name="Pan J."/>
            <person name="Luo Z.H."/>
            <person name="Li M."/>
        </authorList>
    </citation>
    <scope>NUCLEOTIDE SEQUENCE [LARGE SCALE GENOMIC DNA]</scope>
    <source>
        <strain evidence="2">SpSt-508</strain>
    </source>
</reference>
<comment type="caution">
    <text evidence="2">The sequence shown here is derived from an EMBL/GenBank/DDBJ whole genome shotgun (WGS) entry which is preliminary data.</text>
</comment>